<sequence length="188" mass="21392">MNNKAFFFLLFSLVVLPLCSFTVVRVGGWSPISDAKDPHVVEIGVFAVSEYDKQSKSGLKFVTVVSGESQVAAGTNYRLIVTVDGSIGVAGAGVSKKYEAIVWEKPWLKSMNLIFKKKKKKKIYESHFFQAHRIMTFFSEFSICNRSHKTAKKRKELLSVYVIWFSSFMLLRLRKSVVQIADEDMIVY</sequence>
<dbReference type="AlphaFoldDB" id="A0A8X7R7B4"/>
<comment type="caution">
    <text evidence="5">The sequence shown here is derived from an EMBL/GenBank/DDBJ whole genome shotgun (WGS) entry which is preliminary data.</text>
</comment>
<keyword evidence="3" id="KW-0732">Signal</keyword>
<dbReference type="InterPro" id="IPR046350">
    <property type="entry name" value="Cystatin_sf"/>
</dbReference>
<dbReference type="InterPro" id="IPR000010">
    <property type="entry name" value="Cystatin_dom"/>
</dbReference>
<evidence type="ECO:0000256" key="2">
    <source>
        <dbReference type="ARBA" id="ARBA00022704"/>
    </source>
</evidence>
<dbReference type="PANTHER" id="PTHR47364">
    <property type="entry name" value="CYSTEINE PROTEINASE INHIBITOR 5"/>
    <property type="match status" value="1"/>
</dbReference>
<evidence type="ECO:0000256" key="3">
    <source>
        <dbReference type="SAM" id="SignalP"/>
    </source>
</evidence>
<feature type="chain" id="PRO_5036481251" description="Cystatin domain-containing protein" evidence="3">
    <location>
        <begin position="22"/>
        <end position="188"/>
    </location>
</feature>
<evidence type="ECO:0000313" key="5">
    <source>
        <dbReference type="EMBL" id="KAG2283220.1"/>
    </source>
</evidence>
<evidence type="ECO:0000259" key="4">
    <source>
        <dbReference type="SMART" id="SM00043"/>
    </source>
</evidence>
<gene>
    <name evidence="5" type="ORF">Bca52824_054440</name>
</gene>
<dbReference type="Proteomes" id="UP000886595">
    <property type="component" value="Unassembled WGS sequence"/>
</dbReference>
<organism evidence="5 6">
    <name type="scientific">Brassica carinata</name>
    <name type="common">Ethiopian mustard</name>
    <name type="synonym">Abyssinian cabbage</name>
    <dbReference type="NCBI Taxonomy" id="52824"/>
    <lineage>
        <taxon>Eukaryota</taxon>
        <taxon>Viridiplantae</taxon>
        <taxon>Streptophyta</taxon>
        <taxon>Embryophyta</taxon>
        <taxon>Tracheophyta</taxon>
        <taxon>Spermatophyta</taxon>
        <taxon>Magnoliopsida</taxon>
        <taxon>eudicotyledons</taxon>
        <taxon>Gunneridae</taxon>
        <taxon>Pentapetalae</taxon>
        <taxon>rosids</taxon>
        <taxon>malvids</taxon>
        <taxon>Brassicales</taxon>
        <taxon>Brassicaceae</taxon>
        <taxon>Brassiceae</taxon>
        <taxon>Brassica</taxon>
    </lineage>
</organism>
<evidence type="ECO:0000313" key="6">
    <source>
        <dbReference type="Proteomes" id="UP000886595"/>
    </source>
</evidence>
<keyword evidence="1" id="KW-0646">Protease inhibitor</keyword>
<feature type="signal peptide" evidence="3">
    <location>
        <begin position="1"/>
        <end position="21"/>
    </location>
</feature>
<dbReference type="Pfam" id="PF16845">
    <property type="entry name" value="SQAPI"/>
    <property type="match status" value="1"/>
</dbReference>
<keyword evidence="6" id="KW-1185">Reference proteome</keyword>
<dbReference type="Gene3D" id="3.10.450.10">
    <property type="match status" value="1"/>
</dbReference>
<evidence type="ECO:0000256" key="1">
    <source>
        <dbReference type="ARBA" id="ARBA00022690"/>
    </source>
</evidence>
<keyword evidence="2" id="KW-0789">Thiol protease inhibitor</keyword>
<proteinExistence type="predicted"/>
<protein>
    <recommendedName>
        <fullName evidence="4">Cystatin domain-containing protein</fullName>
    </recommendedName>
</protein>
<feature type="domain" description="Cystatin" evidence="4">
    <location>
        <begin position="24"/>
        <end position="118"/>
    </location>
</feature>
<dbReference type="PANTHER" id="PTHR47364:SF2">
    <property type="entry name" value="CYSTEINE PROTEINASE INHIBITOR 5"/>
    <property type="match status" value="1"/>
</dbReference>
<dbReference type="CDD" id="cd00042">
    <property type="entry name" value="CY"/>
    <property type="match status" value="1"/>
</dbReference>
<accession>A0A8X7R7B4</accession>
<dbReference type="EMBL" id="JAAMPC010000011">
    <property type="protein sequence ID" value="KAG2283220.1"/>
    <property type="molecule type" value="Genomic_DNA"/>
</dbReference>
<dbReference type="OrthoDB" id="2016588at2759"/>
<dbReference type="SUPFAM" id="SSF54403">
    <property type="entry name" value="Cystatin/monellin"/>
    <property type="match status" value="1"/>
</dbReference>
<reference evidence="5 6" key="1">
    <citation type="submission" date="2020-02" db="EMBL/GenBank/DDBJ databases">
        <authorList>
            <person name="Ma Q."/>
            <person name="Huang Y."/>
            <person name="Song X."/>
            <person name="Pei D."/>
        </authorList>
    </citation>
    <scope>NUCLEOTIDE SEQUENCE [LARGE SCALE GENOMIC DNA]</scope>
    <source>
        <strain evidence="5">Sxm20200214</strain>
        <tissue evidence="5">Leaf</tissue>
    </source>
</reference>
<name>A0A8X7R7B4_BRACI</name>
<dbReference type="GO" id="GO:0004869">
    <property type="term" value="F:cysteine-type endopeptidase inhibitor activity"/>
    <property type="evidence" value="ECO:0007669"/>
    <property type="project" value="UniProtKB-KW"/>
</dbReference>
<dbReference type="SMART" id="SM00043">
    <property type="entry name" value="CY"/>
    <property type="match status" value="1"/>
</dbReference>